<protein>
    <recommendedName>
        <fullName evidence="11">Metalloendopeptidase</fullName>
        <ecNumber evidence="11">3.4.24.-</ecNumber>
    </recommendedName>
</protein>
<dbReference type="Pfam" id="PF19028">
    <property type="entry name" value="TSP1_spondin"/>
    <property type="match status" value="2"/>
</dbReference>
<evidence type="ECO:0000256" key="7">
    <source>
        <dbReference type="ARBA" id="ARBA00023049"/>
    </source>
</evidence>
<dbReference type="InterPro" id="IPR044004">
    <property type="entry name" value="TSP1_spondin_dom"/>
</dbReference>
<evidence type="ECO:0000256" key="2">
    <source>
        <dbReference type="ARBA" id="ARBA00022723"/>
    </source>
</evidence>
<dbReference type="Pfam" id="PF00090">
    <property type="entry name" value="TSP_1"/>
    <property type="match status" value="15"/>
</dbReference>
<dbReference type="SMART" id="SM00235">
    <property type="entry name" value="ZnMc"/>
    <property type="match status" value="1"/>
</dbReference>
<keyword evidence="5 10" id="KW-0378">Hydrolase</keyword>
<dbReference type="PANTHER" id="PTHR22906">
    <property type="entry name" value="PROPERDIN"/>
    <property type="match status" value="1"/>
</dbReference>
<dbReference type="InterPro" id="IPR000884">
    <property type="entry name" value="TSP1_rpt"/>
</dbReference>
<dbReference type="InterPro" id="IPR035914">
    <property type="entry name" value="Sperma_CUB_dom_sf"/>
</dbReference>
<evidence type="ECO:0000313" key="15">
    <source>
        <dbReference type="Proteomes" id="UP000593567"/>
    </source>
</evidence>
<keyword evidence="3 11" id="KW-0732">Signal</keyword>
<feature type="domain" description="MAM" evidence="12">
    <location>
        <begin position="653"/>
        <end position="836"/>
    </location>
</feature>
<dbReference type="Gene3D" id="3.40.390.10">
    <property type="entry name" value="Collagenase (Catalytic Domain)"/>
    <property type="match status" value="1"/>
</dbReference>
<dbReference type="Gene3D" id="2.60.120.200">
    <property type="match status" value="3"/>
</dbReference>
<dbReference type="OrthoDB" id="446173at2759"/>
<dbReference type="InterPro" id="IPR000998">
    <property type="entry name" value="MAM_dom"/>
</dbReference>
<evidence type="ECO:0000256" key="9">
    <source>
        <dbReference type="ARBA" id="ARBA00023180"/>
    </source>
</evidence>
<proteinExistence type="predicted"/>
<dbReference type="InterPro" id="IPR000742">
    <property type="entry name" value="EGF"/>
</dbReference>
<dbReference type="CDD" id="cd06263">
    <property type="entry name" value="MAM"/>
    <property type="match status" value="1"/>
</dbReference>
<dbReference type="Gene3D" id="2.20.100.10">
    <property type="entry name" value="Thrombospondin type-1 (TSP1) repeat"/>
    <property type="match status" value="17"/>
</dbReference>
<dbReference type="PROSITE" id="PS50060">
    <property type="entry name" value="MAM_2"/>
    <property type="match status" value="2"/>
</dbReference>
<dbReference type="EMBL" id="VXIV02000561">
    <property type="protein sequence ID" value="KAF6037481.1"/>
    <property type="molecule type" value="Genomic_DNA"/>
</dbReference>
<feature type="binding site" evidence="10">
    <location>
        <position position="249"/>
    </location>
    <ligand>
        <name>Zn(2+)</name>
        <dbReference type="ChEBI" id="CHEBI:29105"/>
        <note>catalytic</note>
    </ligand>
</feature>
<feature type="domain" description="MAM" evidence="12">
    <location>
        <begin position="2057"/>
        <end position="2204"/>
    </location>
</feature>
<dbReference type="PROSITE" id="PS00022">
    <property type="entry name" value="EGF_1"/>
    <property type="match status" value="1"/>
</dbReference>
<dbReference type="InterPro" id="IPR024079">
    <property type="entry name" value="MetalloPept_cat_dom_sf"/>
</dbReference>
<dbReference type="InterPro" id="IPR036383">
    <property type="entry name" value="TSP1_rpt_sf"/>
</dbReference>
<dbReference type="InterPro" id="IPR000859">
    <property type="entry name" value="CUB_dom"/>
</dbReference>
<dbReference type="SUPFAM" id="SSF49899">
    <property type="entry name" value="Concanavalin A-like lectins/glucanases"/>
    <property type="match status" value="2"/>
</dbReference>
<comment type="caution">
    <text evidence="10">Lacks conserved residue(s) required for the propagation of feature annotation.</text>
</comment>
<feature type="chain" id="PRO_5029944639" description="Metalloendopeptidase" evidence="11">
    <location>
        <begin position="22"/>
        <end position="2204"/>
    </location>
</feature>
<feature type="binding site" evidence="10">
    <location>
        <position position="239"/>
    </location>
    <ligand>
        <name>Zn(2+)</name>
        <dbReference type="ChEBI" id="CHEBI:29105"/>
        <note>catalytic</note>
    </ligand>
</feature>
<evidence type="ECO:0000256" key="4">
    <source>
        <dbReference type="ARBA" id="ARBA00022737"/>
    </source>
</evidence>
<dbReference type="Pfam" id="PF00629">
    <property type="entry name" value="MAM"/>
    <property type="match status" value="2"/>
</dbReference>
<keyword evidence="4" id="KW-0677">Repeat</keyword>
<sequence length="2204" mass="241070">MGFISQHVLVLLLAVSSLVSSQRTLTLNRGESLSVGQLNALEAAYAKLVKKRRIQNVAGVARQDSRARIGTAVSRSDIQNDGLLAFADIMFLGTVNFNRAIPDIIKGDVYPNPAELERIQSANEKNPPTARRVKRKAINTQYNVVEKWENGIVPYRVITSSYADPNAVRAKIRSSLVPIEQSSCVKFREILPTQVFSSTQSLVEVKDNLACASTIGRIPGQSQVLSLAPGCLVTGTIQHEFLHALGFGHEHERPDRDNFVAINSKYIQQEYIRNFDKEPYPTYSTNIAYDLSSIMHYSQNQFSIDLGSNTIEVTDPYLAISALDVGQRIGFSWLDEVAMNQYYNCEKDCTMDCKNGGYVRKLPSGVCQCFCPPGLSGSTCEEVVNPCGEYVDLSLTNGEKNITSQNFDGVRSSLSNDICYYFIKGQGYIELTFTHFDIKCDNSLEVRSFHISQPALGLCGDTEPAPVRTMYSPTPGMLMLIYDTTKANEMQKGWSLLAKSHTDACLSDPCHGAKCTPVSGSDTQYRCEYPDHPMHCEFNQGRLGACNRVKFNKYYQHADDFQLAWQVASNSNPHMLTSTDVTHRLQRGIASIVPHDFTGKLVFEVLYTDVGPRIDTVDIDDIHLIPQPCPARTDPCASFPCGDRECRSINNAAVCTYPDTDIHCGFETHENGCQADVEFFGKFHSHDDSDWTLYSGQTLTSGTGPDRAAVGDGYLYVESNFPPVAMATSIRSSYIRLSPRKSADRCLEFRYHMFGIAIERLEVQVSIYDSFVPGIRRLWVVHGNQGNQWKYAQVDVDVNDRLENVKVQVEIIAKGRSKFSDIAVDDIHLTKGLCDRSPVDGKWAEWGAYSQCSHTCGTGTKSRNRSCVPPVNGGLSCSGESFETTSCEVVACAVNGELTEWSDWGTCPVTCGGGMTSRSRSCIPPEGAGLPCPPEELEQSEVCGSSLCPTPGNWQPWALWGTCSVTECGLNGQQIRERVCVLTQHNGLPCSGSSRESRFCSGPPCIPVDSVTGEWSNWSECSLACGGGQRHKFRLCIKESVNGGLTCEDAGLTSSEACNTNMCSENATLSSWSEWTDCSRTCETGIRTRQRNCVSEQQNGGKSCLDFGLSEQENCKTTDCPIDGQLSDWTSWSGCSKTCGEGGEATRMRSCLVEAQDGGVSCAAQGLIEAKSCDPNDITECTIDAVLSSWSDWTQCPVTCGGGEQNRIRKCDTEASGGGKSCSDFDLEQRVNCSLNPCPIDGILSPWSTWTICSVSCGEGKRERNRVCSLARYGGVSCLSANLIETEPCLVKPDCPIDGTLTQWTNWTPCSTSCDEGKQTRSRNCIPAQNGGNDCGDGLLAQTKSCILAPCPVNGKLTEWTEWSQCSKSCGSGDTFRTRTCIEPRNGGLPCNEELNQQSQCNTHACKIDGVWKPWTSWVCSVTCGSGVEQRHRECNGPFNGGDNCIGDTHQSRMCQAASTTCPIDAIEESWGTWSSCSAACGQGVQVSKRTCIPPQFGGMACGPLEKNQTCLVRYCPVNGVPLPWSSWGLCSVSCGSGTHSRTRQCSVPQHGGLSCNAHLTETKTCIGILPSCTTTYHAWMEWTPCSASCGPSGTKSRRRSCWGNALCDGVDIVDTADCNREIICPQDGFYLDWVEWSPCSVTCGSGTQVRQRQCQPPVGTGSPCIGENEESKACVKTCKVDGTWQSWSNWGACSATCGPGLISRTRSCTQPLNGGQNCPGTAVDTKMCPNNPSCATNAFTPWSEWSVCTTSTCGSANPRAFQTRQRRCNGECGFGRTFEIQQCTPDCNSLTGTTTTPSESTTGSVNSNGQWGEWTQWTGCQQLCSGQRTRSRACNLSVPSFSGRTCPGNSSMREDCINDPNCNDLVGANKTKLCQGFEEGRNLQKYGEAMPVTSDFSIASGPSKSYFSGEIGLNGPSWAPEGASYLLLTTDSQRRHEFTFGTEFNFKDGACVKFKYNTHGQFWAGGKMELSLLSSRSNRYSQAMWSLDTSNEVLWKAATVFIPKQHFMFEVAKIVLIVSGNRQTADLGFDNLQVGQGSCDHYSRDICPQNESMQTLKCGFEKGDDCSWIKNDGLWKVWRGTTPNLNTGPASADQGSNYIYADTRSSLTLEIPGGQGCLEVSYHMTGKPRLGTLAILGENKRPIFRTNRDRGDRWVTKRLNVLLSEGTTASSKPQIVIQYRAKVNRTKKDVAIDNIIYRRGRRC</sequence>
<dbReference type="PANTHER" id="PTHR22906:SF21">
    <property type="entry name" value="SEMA DOMAIN-CONTAINING PROTEIN"/>
    <property type="match status" value="1"/>
</dbReference>
<dbReference type="InterPro" id="IPR006026">
    <property type="entry name" value="Peptidase_Metallo"/>
</dbReference>
<keyword evidence="6 10" id="KW-0862">Zinc</keyword>
<evidence type="ECO:0000256" key="8">
    <source>
        <dbReference type="ARBA" id="ARBA00023157"/>
    </source>
</evidence>
<dbReference type="EC" id="3.4.24.-" evidence="11"/>
<dbReference type="InterPro" id="IPR001506">
    <property type="entry name" value="Peptidase_M12A"/>
</dbReference>
<dbReference type="SUPFAM" id="SSF49854">
    <property type="entry name" value="Spermadhesin, CUB domain"/>
    <property type="match status" value="1"/>
</dbReference>
<evidence type="ECO:0000256" key="6">
    <source>
        <dbReference type="ARBA" id="ARBA00022833"/>
    </source>
</evidence>
<keyword evidence="1 10" id="KW-0645">Protease</keyword>
<dbReference type="SUPFAM" id="SSF82895">
    <property type="entry name" value="TSP-1 type 1 repeat"/>
    <property type="match status" value="17"/>
</dbReference>
<gene>
    <name evidence="14" type="ORF">EB796_004201</name>
</gene>
<feature type="binding site" evidence="10">
    <location>
        <position position="243"/>
    </location>
    <ligand>
        <name>Zn(2+)</name>
        <dbReference type="ChEBI" id="CHEBI:29105"/>
        <note>catalytic</note>
    </ligand>
</feature>
<dbReference type="Pfam" id="PF01400">
    <property type="entry name" value="Astacin"/>
    <property type="match status" value="1"/>
</dbReference>
<dbReference type="GO" id="GO:0016020">
    <property type="term" value="C:membrane"/>
    <property type="evidence" value="ECO:0007669"/>
    <property type="project" value="InterPro"/>
</dbReference>
<dbReference type="Proteomes" id="UP000593567">
    <property type="component" value="Unassembled WGS sequence"/>
</dbReference>
<dbReference type="FunFam" id="2.20.100.10:FF:000001">
    <property type="entry name" value="semaphorin-5A isoform X1"/>
    <property type="match status" value="2"/>
</dbReference>
<dbReference type="SMART" id="SM00209">
    <property type="entry name" value="TSP1"/>
    <property type="match status" value="18"/>
</dbReference>
<dbReference type="PRINTS" id="PR00480">
    <property type="entry name" value="ASTACIN"/>
</dbReference>
<dbReference type="GO" id="GO:0008270">
    <property type="term" value="F:zinc ion binding"/>
    <property type="evidence" value="ECO:0007669"/>
    <property type="project" value="UniProtKB-UniRule"/>
</dbReference>
<keyword evidence="2 10" id="KW-0479">Metal-binding</keyword>
<evidence type="ECO:0000313" key="14">
    <source>
        <dbReference type="EMBL" id="KAF6037481.1"/>
    </source>
</evidence>
<feature type="signal peptide" evidence="11">
    <location>
        <begin position="1"/>
        <end position="21"/>
    </location>
</feature>
<accession>A0A7J7KHU4</accession>
<keyword evidence="15" id="KW-1185">Reference proteome</keyword>
<dbReference type="InterPro" id="IPR052065">
    <property type="entry name" value="Compl_asym_regulator"/>
</dbReference>
<evidence type="ECO:0000256" key="11">
    <source>
        <dbReference type="RuleBase" id="RU361183"/>
    </source>
</evidence>
<evidence type="ECO:0000256" key="5">
    <source>
        <dbReference type="ARBA" id="ARBA00022801"/>
    </source>
</evidence>
<feature type="domain" description="Peptidase M12A" evidence="13">
    <location>
        <begin position="139"/>
        <end position="346"/>
    </location>
</feature>
<dbReference type="GO" id="GO:0006508">
    <property type="term" value="P:proteolysis"/>
    <property type="evidence" value="ECO:0007669"/>
    <property type="project" value="UniProtKB-KW"/>
</dbReference>
<evidence type="ECO:0000259" key="12">
    <source>
        <dbReference type="PROSITE" id="PS50060"/>
    </source>
</evidence>
<dbReference type="SUPFAM" id="SSF55486">
    <property type="entry name" value="Metalloproteases ('zincins'), catalytic domain"/>
    <property type="match status" value="1"/>
</dbReference>
<dbReference type="PROSITE" id="PS50092">
    <property type="entry name" value="TSP1"/>
    <property type="match status" value="18"/>
</dbReference>
<evidence type="ECO:0000256" key="3">
    <source>
        <dbReference type="ARBA" id="ARBA00022729"/>
    </source>
</evidence>
<keyword evidence="7 10" id="KW-0482">Metalloprotease</keyword>
<feature type="active site" evidence="10">
    <location>
        <position position="240"/>
    </location>
</feature>
<dbReference type="GO" id="GO:0004222">
    <property type="term" value="F:metalloendopeptidase activity"/>
    <property type="evidence" value="ECO:0007669"/>
    <property type="project" value="UniProtKB-UniRule"/>
</dbReference>
<evidence type="ECO:0000256" key="1">
    <source>
        <dbReference type="ARBA" id="ARBA00022670"/>
    </source>
</evidence>
<dbReference type="InterPro" id="IPR034035">
    <property type="entry name" value="Astacin-like_dom"/>
</dbReference>
<comment type="caution">
    <text evidence="14">The sequence shown here is derived from an EMBL/GenBank/DDBJ whole genome shotgun (WGS) entry which is preliminary data.</text>
</comment>
<dbReference type="SMART" id="SM00137">
    <property type="entry name" value="MAM"/>
    <property type="match status" value="1"/>
</dbReference>
<dbReference type="CDD" id="cd04280">
    <property type="entry name" value="ZnMc_astacin_like"/>
    <property type="match status" value="1"/>
</dbReference>
<evidence type="ECO:0000259" key="13">
    <source>
        <dbReference type="PROSITE" id="PS51864"/>
    </source>
</evidence>
<keyword evidence="9" id="KW-0325">Glycoprotein</keyword>
<dbReference type="InterPro" id="IPR013320">
    <property type="entry name" value="ConA-like_dom_sf"/>
</dbReference>
<comment type="cofactor">
    <cofactor evidence="10 11">
        <name>Zn(2+)</name>
        <dbReference type="ChEBI" id="CHEBI:29105"/>
    </cofactor>
    <text evidence="10 11">Binds 1 zinc ion per subunit.</text>
</comment>
<dbReference type="PROSITE" id="PS51864">
    <property type="entry name" value="ASTACIN"/>
    <property type="match status" value="1"/>
</dbReference>
<evidence type="ECO:0000256" key="10">
    <source>
        <dbReference type="PROSITE-ProRule" id="PRU01211"/>
    </source>
</evidence>
<organism evidence="14 15">
    <name type="scientific">Bugula neritina</name>
    <name type="common">Brown bryozoan</name>
    <name type="synonym">Sertularia neritina</name>
    <dbReference type="NCBI Taxonomy" id="10212"/>
    <lineage>
        <taxon>Eukaryota</taxon>
        <taxon>Metazoa</taxon>
        <taxon>Spiralia</taxon>
        <taxon>Lophotrochozoa</taxon>
        <taxon>Bryozoa</taxon>
        <taxon>Gymnolaemata</taxon>
        <taxon>Cheilostomatida</taxon>
        <taxon>Flustrina</taxon>
        <taxon>Buguloidea</taxon>
        <taxon>Bugulidae</taxon>
        <taxon>Bugula</taxon>
    </lineage>
</organism>
<reference evidence="14" key="1">
    <citation type="submission" date="2020-06" db="EMBL/GenBank/DDBJ databases">
        <title>Draft genome of Bugula neritina, a colonial animal packing powerful symbionts and potential medicines.</title>
        <authorList>
            <person name="Rayko M."/>
        </authorList>
    </citation>
    <scope>NUCLEOTIDE SEQUENCE [LARGE SCALE GENOMIC DNA]</scope>
    <source>
        <strain evidence="14">Kwan_BN1</strain>
    </source>
</reference>
<dbReference type="SMART" id="SM00042">
    <property type="entry name" value="CUB"/>
    <property type="match status" value="1"/>
</dbReference>
<name>A0A7J7KHU4_BUGNE</name>
<keyword evidence="8" id="KW-1015">Disulfide bond</keyword>